<evidence type="ECO:0000313" key="4">
    <source>
        <dbReference type="EMBL" id="KAE9456017.1"/>
    </source>
</evidence>
<proteinExistence type="inferred from homology"/>
<name>A0A6A4LN29_9ERIC</name>
<comment type="caution">
    <text evidence="4">The sequence shown here is derived from an EMBL/GenBank/DDBJ whole genome shotgun (WGS) entry which is preliminary data.</text>
</comment>
<organism evidence="4 5">
    <name type="scientific">Rhododendron williamsianum</name>
    <dbReference type="NCBI Taxonomy" id="262921"/>
    <lineage>
        <taxon>Eukaryota</taxon>
        <taxon>Viridiplantae</taxon>
        <taxon>Streptophyta</taxon>
        <taxon>Embryophyta</taxon>
        <taxon>Tracheophyta</taxon>
        <taxon>Spermatophyta</taxon>
        <taxon>Magnoliopsida</taxon>
        <taxon>eudicotyledons</taxon>
        <taxon>Gunneridae</taxon>
        <taxon>Pentapetalae</taxon>
        <taxon>asterids</taxon>
        <taxon>Ericales</taxon>
        <taxon>Ericaceae</taxon>
        <taxon>Ericoideae</taxon>
        <taxon>Rhodoreae</taxon>
        <taxon>Rhododendron</taxon>
    </lineage>
</organism>
<feature type="non-terminal residue" evidence="4">
    <location>
        <position position="1"/>
    </location>
</feature>
<keyword evidence="5" id="KW-1185">Reference proteome</keyword>
<keyword evidence="2" id="KW-0032">Aminotransferase</keyword>
<dbReference type="GO" id="GO:0004015">
    <property type="term" value="F:adenosylmethionine-8-amino-7-oxononanoate transaminase activity"/>
    <property type="evidence" value="ECO:0007669"/>
    <property type="project" value="TreeGrafter"/>
</dbReference>
<comment type="similarity">
    <text evidence="1">Belongs to the class-III pyridoxal-phosphate-dependent aminotransferase family.</text>
</comment>
<dbReference type="OrthoDB" id="425114at2759"/>
<dbReference type="SUPFAM" id="SSF53383">
    <property type="entry name" value="PLP-dependent transferases"/>
    <property type="match status" value="1"/>
</dbReference>
<accession>A0A6A4LN29</accession>
<dbReference type="PANTHER" id="PTHR42684:SF3">
    <property type="entry name" value="ADENOSYLMETHIONINE-8-AMINO-7-OXONONANOATE AMINOTRANSFERASE"/>
    <property type="match status" value="1"/>
</dbReference>
<evidence type="ECO:0000256" key="2">
    <source>
        <dbReference type="ARBA" id="ARBA00022576"/>
    </source>
</evidence>
<dbReference type="InterPro" id="IPR015421">
    <property type="entry name" value="PyrdxlP-dep_Trfase_major"/>
</dbReference>
<dbReference type="Gene3D" id="3.40.640.10">
    <property type="entry name" value="Type I PLP-dependent aspartate aminotransferase-like (Major domain)"/>
    <property type="match status" value="1"/>
</dbReference>
<dbReference type="Proteomes" id="UP000428333">
    <property type="component" value="Linkage Group LG07"/>
</dbReference>
<reference evidence="4 5" key="1">
    <citation type="journal article" date="2019" name="Genome Biol. Evol.">
        <title>The Rhododendron genome and chromosomal organization provide insight into shared whole-genome duplications across the heath family (Ericaceae).</title>
        <authorList>
            <person name="Soza V.L."/>
            <person name="Lindsley D."/>
            <person name="Waalkes A."/>
            <person name="Ramage E."/>
            <person name="Patwardhan R.P."/>
            <person name="Burton J.N."/>
            <person name="Adey A."/>
            <person name="Kumar A."/>
            <person name="Qiu R."/>
            <person name="Shendure J."/>
            <person name="Hall B."/>
        </authorList>
    </citation>
    <scope>NUCLEOTIDE SEQUENCE [LARGE SCALE GENOMIC DNA]</scope>
    <source>
        <strain evidence="4">RSF 1966-606</strain>
    </source>
</reference>
<dbReference type="InterPro" id="IPR015424">
    <property type="entry name" value="PyrdxlP-dep_Trfase"/>
</dbReference>
<dbReference type="Gene3D" id="3.90.1150.10">
    <property type="entry name" value="Aspartate Aminotransferase, domain 1"/>
    <property type="match status" value="1"/>
</dbReference>
<dbReference type="AlphaFoldDB" id="A0A6A4LN29"/>
<evidence type="ECO:0000256" key="3">
    <source>
        <dbReference type="ARBA" id="ARBA00022679"/>
    </source>
</evidence>
<dbReference type="InterPro" id="IPR015422">
    <property type="entry name" value="PyrdxlP-dep_Trfase_small"/>
</dbReference>
<dbReference type="PANTHER" id="PTHR42684">
    <property type="entry name" value="ADENOSYLMETHIONINE-8-AMINO-7-OXONONANOATE AMINOTRANSFERASE"/>
    <property type="match status" value="1"/>
</dbReference>
<dbReference type="EMBL" id="QEFC01001767">
    <property type="protein sequence ID" value="KAE9456017.1"/>
    <property type="molecule type" value="Genomic_DNA"/>
</dbReference>
<dbReference type="GO" id="GO:0009448">
    <property type="term" value="P:gamma-aminobutyric acid metabolic process"/>
    <property type="evidence" value="ECO:0007669"/>
    <property type="project" value="TreeGrafter"/>
</dbReference>
<keyword evidence="3" id="KW-0808">Transferase</keyword>
<protein>
    <recommendedName>
        <fullName evidence="6">Ornithine aminotransferase</fullName>
    </recommendedName>
</protein>
<sequence length="193" mass="21833">MGAGGVIPPPATYFEKIQAVVRKYDILFIADEIQAVVRKYDILFIADECEKNGMLVRVAGDNILMSPPFIISPDEVDEIVQHLNTISEPKKETQLTLRTYTLVVIGSYLILGRRPVSRATDKKINKVNHTQEHDQPVKEICVTFVKVTRQPAYSTSSTRNTIHYINQKAPDQARTAIPRVYRATAMLVMDFEN</sequence>
<evidence type="ECO:0000313" key="5">
    <source>
        <dbReference type="Proteomes" id="UP000428333"/>
    </source>
</evidence>
<dbReference type="GO" id="GO:0009102">
    <property type="term" value="P:biotin biosynthetic process"/>
    <property type="evidence" value="ECO:0007669"/>
    <property type="project" value="TreeGrafter"/>
</dbReference>
<gene>
    <name evidence="4" type="ORF">C3L33_12083</name>
</gene>
<evidence type="ECO:0000256" key="1">
    <source>
        <dbReference type="ARBA" id="ARBA00008954"/>
    </source>
</evidence>
<evidence type="ECO:0008006" key="6">
    <source>
        <dbReference type="Google" id="ProtNLM"/>
    </source>
</evidence>